<evidence type="ECO:0000256" key="5">
    <source>
        <dbReference type="ARBA" id="ARBA00022989"/>
    </source>
</evidence>
<reference evidence="14" key="2">
    <citation type="journal article" date="2023" name="Microorganisms">
        <title>Isolation and Genomic Characteristics of Cat-Borne Campylobacter felis sp. nov. and Sheep-Borne Campylobacter ovis sp. nov.</title>
        <authorList>
            <person name="Wang H."/>
            <person name="Li Y."/>
            <person name="Gu Y."/>
            <person name="Zhou G."/>
            <person name="Chen X."/>
            <person name="Zhang X."/>
            <person name="Shao Z."/>
            <person name="Zhang J."/>
            <person name="Zhang M."/>
        </authorList>
    </citation>
    <scope>NUCLEOTIDE SEQUENCE</scope>
    <source>
        <strain evidence="14">PS10</strain>
    </source>
</reference>
<evidence type="ECO:0000256" key="6">
    <source>
        <dbReference type="ARBA" id="ARBA00023065"/>
    </source>
</evidence>
<evidence type="ECO:0000313" key="15">
    <source>
        <dbReference type="Proteomes" id="UP001173801"/>
    </source>
</evidence>
<gene>
    <name evidence="12" type="primary">atpF</name>
    <name evidence="14" type="ORF">NYG85_05905</name>
</gene>
<keyword evidence="8 12" id="KW-0066">ATP synthesis</keyword>
<dbReference type="Pfam" id="PF00430">
    <property type="entry name" value="ATP-synt_B"/>
    <property type="match status" value="1"/>
</dbReference>
<evidence type="ECO:0000256" key="2">
    <source>
        <dbReference type="ARBA" id="ARBA00022547"/>
    </source>
</evidence>
<comment type="function">
    <text evidence="9 12">F(1)F(0) ATP synthase produces ATP from ADP in the presence of a proton or sodium gradient. F-type ATPases consist of two structural domains, F(1) containing the extramembraneous catalytic core and F(0) containing the membrane proton channel, linked together by a central stalk and a peripheral stalk. During catalysis, ATP synthesis in the catalytic domain of F(1) is coupled via a rotary mechanism of the central stalk subunits to proton translocation.</text>
</comment>
<evidence type="ECO:0000256" key="7">
    <source>
        <dbReference type="ARBA" id="ARBA00023136"/>
    </source>
</evidence>
<comment type="caution">
    <text evidence="14">The sequence shown here is derived from an EMBL/GenBank/DDBJ whole genome shotgun (WGS) entry which is preliminary data.</text>
</comment>
<keyword evidence="7 12" id="KW-0472">Membrane</keyword>
<comment type="function">
    <text evidence="10">Component of the F(0) channel, it forms part of the peripheral stalk, linking F(1) to F(0). The b'-subunit is a diverged and duplicated form of b found in plants and photosynthetic bacteria.</text>
</comment>
<comment type="similarity">
    <text evidence="12 13">Belongs to the ATPase B chain family.</text>
</comment>
<dbReference type="Proteomes" id="UP001173801">
    <property type="component" value="Unassembled WGS sequence"/>
</dbReference>
<evidence type="ECO:0000256" key="10">
    <source>
        <dbReference type="ARBA" id="ARBA00025614"/>
    </source>
</evidence>
<dbReference type="HAMAP" id="MF_01398">
    <property type="entry name" value="ATP_synth_b_bprime"/>
    <property type="match status" value="1"/>
</dbReference>
<keyword evidence="2 12" id="KW-0138">CF(0)</keyword>
<keyword evidence="15" id="KW-1185">Reference proteome</keyword>
<evidence type="ECO:0000256" key="12">
    <source>
        <dbReference type="HAMAP-Rule" id="MF_01398"/>
    </source>
</evidence>
<evidence type="ECO:0000313" key="14">
    <source>
        <dbReference type="EMBL" id="MDL0088906.1"/>
    </source>
</evidence>
<protein>
    <recommendedName>
        <fullName evidence="12">ATP synthase subunit b</fullName>
    </recommendedName>
    <alternativeName>
        <fullName evidence="12">ATP synthase F(0) sector subunit b</fullName>
    </alternativeName>
    <alternativeName>
        <fullName evidence="12">ATPase subunit I</fullName>
    </alternativeName>
    <alternativeName>
        <fullName evidence="12">F-type ATPase subunit b</fullName>
        <shortName evidence="12">F-ATPase subunit b</shortName>
    </alternativeName>
</protein>
<proteinExistence type="inferred from homology"/>
<accession>A0ABT7HPT3</accession>
<keyword evidence="1 12" id="KW-0813">Transport</keyword>
<keyword evidence="5 12" id="KW-1133">Transmembrane helix</keyword>
<evidence type="ECO:0000256" key="3">
    <source>
        <dbReference type="ARBA" id="ARBA00022692"/>
    </source>
</evidence>
<evidence type="ECO:0000256" key="11">
    <source>
        <dbReference type="ARBA" id="ARBA00037847"/>
    </source>
</evidence>
<comment type="subcellular location">
    <subcellularLocation>
        <location evidence="12">Cell membrane</location>
        <topology evidence="12">Single-pass membrane protein</topology>
    </subcellularLocation>
    <subcellularLocation>
        <location evidence="11">Endomembrane system</location>
        <topology evidence="11">Single-pass membrane protein</topology>
    </subcellularLocation>
</comment>
<reference evidence="14" key="1">
    <citation type="submission" date="2022-08" db="EMBL/GenBank/DDBJ databases">
        <authorList>
            <person name="Wang H."/>
        </authorList>
    </citation>
    <scope>NUCLEOTIDE SEQUENCE</scope>
    <source>
        <strain evidence="14">PS10</strain>
    </source>
</reference>
<evidence type="ECO:0000256" key="8">
    <source>
        <dbReference type="ARBA" id="ARBA00023310"/>
    </source>
</evidence>
<keyword evidence="12" id="KW-1003">Cell membrane</keyword>
<dbReference type="CDD" id="cd06503">
    <property type="entry name" value="ATP-synt_Fo_b"/>
    <property type="match status" value="1"/>
</dbReference>
<evidence type="ECO:0000256" key="9">
    <source>
        <dbReference type="ARBA" id="ARBA00025198"/>
    </source>
</evidence>
<sequence>MANYQGFKMRVLLFLLPVFALAQDGANYDIIERTLNFLLFFGILLYFIAKPLKQMYLNRITGIANRLESIAVKLRESNNKKDDAIKRVDEAKINAASFVETAKKEAVLLAEKIKKDTKNEILNLEKSFKDQKEFEERKMTKAVVSELLNEIFDDKNLKVDQKELINIILKKVG</sequence>
<evidence type="ECO:0000256" key="4">
    <source>
        <dbReference type="ARBA" id="ARBA00022781"/>
    </source>
</evidence>
<evidence type="ECO:0000256" key="13">
    <source>
        <dbReference type="RuleBase" id="RU003848"/>
    </source>
</evidence>
<keyword evidence="3 12" id="KW-0812">Transmembrane</keyword>
<dbReference type="NCBIfam" id="NF006292">
    <property type="entry name" value="PRK08475.1"/>
    <property type="match status" value="1"/>
</dbReference>
<keyword evidence="6 12" id="KW-0406">Ion transport</keyword>
<comment type="subunit">
    <text evidence="12">F-type ATPases have 2 components, F(1) - the catalytic core - and F(0) - the membrane proton channel. F(1) has five subunits: alpha(3), beta(3), gamma(1), delta(1), epsilon(1). F(0) has three main subunits: a(1), b(2) and c(10-14). The alpha and beta chains form an alternating ring which encloses part of the gamma chain. F(1) is attached to F(0) by a central stalk formed by the gamma and epsilon chains, while a peripheral stalk is formed by the delta and b chains.</text>
</comment>
<feature type="transmembrane region" description="Helical" evidence="12">
    <location>
        <begin position="30"/>
        <end position="49"/>
    </location>
</feature>
<evidence type="ECO:0000256" key="1">
    <source>
        <dbReference type="ARBA" id="ARBA00022448"/>
    </source>
</evidence>
<dbReference type="EMBL" id="JANURM010000005">
    <property type="protein sequence ID" value="MDL0088906.1"/>
    <property type="molecule type" value="Genomic_DNA"/>
</dbReference>
<name>A0ABT7HPT3_9BACT</name>
<organism evidence="14 15">
    <name type="scientific">Campylobacter gastrosuis</name>
    <dbReference type="NCBI Taxonomy" id="2974576"/>
    <lineage>
        <taxon>Bacteria</taxon>
        <taxon>Pseudomonadati</taxon>
        <taxon>Campylobacterota</taxon>
        <taxon>Epsilonproteobacteria</taxon>
        <taxon>Campylobacterales</taxon>
        <taxon>Campylobacteraceae</taxon>
        <taxon>Campylobacter</taxon>
    </lineage>
</organism>
<keyword evidence="4 12" id="KW-0375">Hydrogen ion transport</keyword>
<dbReference type="InterPro" id="IPR002146">
    <property type="entry name" value="ATP_synth_b/b'su_bac/chlpt"/>
</dbReference>